<organism evidence="8 9">
    <name type="scientific">Shewanella septentrionalis</name>
    <dbReference type="NCBI Taxonomy" id="2952223"/>
    <lineage>
        <taxon>Bacteria</taxon>
        <taxon>Pseudomonadati</taxon>
        <taxon>Pseudomonadota</taxon>
        <taxon>Gammaproteobacteria</taxon>
        <taxon>Alteromonadales</taxon>
        <taxon>Shewanellaceae</taxon>
        <taxon>Shewanella</taxon>
    </lineage>
</organism>
<dbReference type="InterPro" id="IPR040026">
    <property type="entry name" value="FliD"/>
</dbReference>
<dbReference type="Pfam" id="PF07195">
    <property type="entry name" value="FliD_C"/>
    <property type="match status" value="1"/>
</dbReference>
<comment type="similarity">
    <text evidence="1 5">Belongs to the FliD family.</text>
</comment>
<dbReference type="InterPro" id="IPR010810">
    <property type="entry name" value="Flagellin_hook_IN_motif"/>
</dbReference>
<dbReference type="GO" id="GO:0009421">
    <property type="term" value="C:bacterial-type flagellum filament cap"/>
    <property type="evidence" value="ECO:0007669"/>
    <property type="project" value="InterPro"/>
</dbReference>
<proteinExistence type="inferred from homology"/>
<comment type="caution">
    <text evidence="8">The sequence shown here is derived from an EMBL/GenBank/DDBJ whole genome shotgun (WGS) entry which is preliminary data.</text>
</comment>
<evidence type="ECO:0000259" key="6">
    <source>
        <dbReference type="Pfam" id="PF02465"/>
    </source>
</evidence>
<accession>A0A9X2WR36</accession>
<evidence type="ECO:0000313" key="9">
    <source>
        <dbReference type="Proteomes" id="UP001155604"/>
    </source>
</evidence>
<dbReference type="Pfam" id="PF02465">
    <property type="entry name" value="FliD_N"/>
    <property type="match status" value="1"/>
</dbReference>
<dbReference type="AlphaFoldDB" id="A0A9X2WR36"/>
<dbReference type="InterPro" id="IPR010809">
    <property type="entry name" value="FliD_C"/>
</dbReference>
<gene>
    <name evidence="8" type="primary">fliD</name>
    <name evidence="8" type="ORF">NE536_00670</name>
</gene>
<dbReference type="Pfam" id="PF07196">
    <property type="entry name" value="Flagellin_IN"/>
    <property type="match status" value="1"/>
</dbReference>
<dbReference type="GO" id="GO:0005576">
    <property type="term" value="C:extracellular region"/>
    <property type="evidence" value="ECO:0007669"/>
    <property type="project" value="UniProtKB-SubCell"/>
</dbReference>
<reference evidence="8" key="1">
    <citation type="journal article" date="2023" name="Int. J. Syst. Evol. Microbiol.">
        <title>&lt;i&gt;Shewanella septentrionalis&lt;/i&gt; sp. nov. and &lt;i&gt;Shewanella holmiensis&lt;/i&gt; sp. nov., isolated from Baltic Sea water and sediments.</title>
        <authorList>
            <person name="Martin-Rodriguez A.J."/>
            <person name="Thorell K."/>
            <person name="Joffre E."/>
            <person name="Jensie-Markopoulos S."/>
            <person name="Moore E.R.B."/>
            <person name="Sjoling A."/>
        </authorList>
    </citation>
    <scope>NUCLEOTIDE SEQUENCE</scope>
    <source>
        <strain evidence="8">SP1W3</strain>
    </source>
</reference>
<evidence type="ECO:0000256" key="4">
    <source>
        <dbReference type="ARBA" id="ARBA00023143"/>
    </source>
</evidence>
<dbReference type="GO" id="GO:0007155">
    <property type="term" value="P:cell adhesion"/>
    <property type="evidence" value="ECO:0007669"/>
    <property type="project" value="InterPro"/>
</dbReference>
<keyword evidence="5" id="KW-0964">Secreted</keyword>
<dbReference type="PANTHER" id="PTHR30288">
    <property type="entry name" value="FLAGELLAR CAP/ASSEMBLY PROTEIN FLID"/>
    <property type="match status" value="1"/>
</dbReference>
<dbReference type="Proteomes" id="UP001155604">
    <property type="component" value="Unassembled WGS sequence"/>
</dbReference>
<dbReference type="PANTHER" id="PTHR30288:SF0">
    <property type="entry name" value="FLAGELLAR HOOK-ASSOCIATED PROTEIN 2"/>
    <property type="match status" value="1"/>
</dbReference>
<dbReference type="Gene3D" id="3.30.70.2120">
    <property type="match status" value="1"/>
</dbReference>
<comment type="function">
    <text evidence="5">Required for morphogenesis and for the elongation of the flagellar filament by facilitating polymerization of the flagellin monomers at the tip of growing filament. Forms a capping structure, which prevents flagellin subunits (transported through the central channel of the flagellum) from leaking out without polymerization at the distal end.</text>
</comment>
<keyword evidence="3" id="KW-0175">Coiled coil</keyword>
<dbReference type="GO" id="GO:0009424">
    <property type="term" value="C:bacterial-type flagellum hook"/>
    <property type="evidence" value="ECO:0007669"/>
    <property type="project" value="UniProtKB-UniRule"/>
</dbReference>
<dbReference type="RefSeq" id="WP_261271472.1">
    <property type="nucleotide sequence ID" value="NZ_JAMTCC010000001.1"/>
</dbReference>
<sequence>MGLTSLGVGTGMDIGGIVTALVNAEKAPKEAKFNAQEGKINTQISALGALKSAMSDFLEKIKPLSDAKTFTGFKSALSNKDFMTATVDPTAVAGNYKVIVEQLAESHKLGSTAVTDVTAPIGSGSLSLTVGSESFNVAVGAEDSLQDIMKNINASKDNVGVTATIIKGDNGAQLVLTSNKTGAANVVQASATDDAGTALSDVFAMTELQPAKDAILYVDGLKVTSDSNEVKNAITGINLTLTDANKDKTTTLKIEPNRESSKTAIKDFVNSYNELMKTMSGMSGYDPKTKKAGVLQGDSVIRGVQNQMRGVLSSTSGDSGSMMLANLGIKTTQTGSLEIDDKKLDEVLSKDINAVSDFFSAEKTGFGTRMKDVTDSYVKTGGILDSRDESLDTQLSRITDSRESLALKMKAYEARLLKQYNAMDLIVGQMNAQGSMLTQRLDSLPGLVSKR</sequence>
<evidence type="ECO:0000259" key="7">
    <source>
        <dbReference type="Pfam" id="PF07195"/>
    </source>
</evidence>
<keyword evidence="8" id="KW-0282">Flagellum</keyword>
<evidence type="ECO:0000256" key="2">
    <source>
        <dbReference type="ARBA" id="ARBA00011255"/>
    </source>
</evidence>
<comment type="subunit">
    <text evidence="2 5">Homopentamer.</text>
</comment>
<feature type="domain" description="Flagellar hook-associated protein 2 N-terminal" evidence="6">
    <location>
        <begin position="10"/>
        <end position="107"/>
    </location>
</feature>
<evidence type="ECO:0000313" key="8">
    <source>
        <dbReference type="EMBL" id="MCT7943890.1"/>
    </source>
</evidence>
<keyword evidence="8" id="KW-0969">Cilium</keyword>
<keyword evidence="4 5" id="KW-0975">Bacterial flagellum</keyword>
<comment type="subcellular location">
    <subcellularLocation>
        <location evidence="5">Secreted</location>
    </subcellularLocation>
    <subcellularLocation>
        <location evidence="5">Bacterial flagellum</location>
    </subcellularLocation>
</comment>
<protein>
    <recommendedName>
        <fullName evidence="5">Flagellar hook-associated protein 2</fullName>
        <shortName evidence="5">HAP2</shortName>
    </recommendedName>
    <alternativeName>
        <fullName evidence="5">Flagellar cap protein</fullName>
    </alternativeName>
</protein>
<keyword evidence="9" id="KW-1185">Reference proteome</keyword>
<dbReference type="InterPro" id="IPR003481">
    <property type="entry name" value="FliD_N"/>
</dbReference>
<evidence type="ECO:0000256" key="1">
    <source>
        <dbReference type="ARBA" id="ARBA00009764"/>
    </source>
</evidence>
<name>A0A9X2WR36_9GAMM</name>
<evidence type="ECO:0000256" key="5">
    <source>
        <dbReference type="RuleBase" id="RU362066"/>
    </source>
</evidence>
<dbReference type="GO" id="GO:0071973">
    <property type="term" value="P:bacterial-type flagellum-dependent cell motility"/>
    <property type="evidence" value="ECO:0007669"/>
    <property type="project" value="TreeGrafter"/>
</dbReference>
<keyword evidence="8" id="KW-0966">Cell projection</keyword>
<evidence type="ECO:0000256" key="3">
    <source>
        <dbReference type="ARBA" id="ARBA00023054"/>
    </source>
</evidence>
<feature type="domain" description="Flagellar hook-associated protein 2 C-terminal" evidence="7">
    <location>
        <begin position="211"/>
        <end position="432"/>
    </location>
</feature>
<dbReference type="EMBL" id="JAMTCC010000001">
    <property type="protein sequence ID" value="MCT7943890.1"/>
    <property type="molecule type" value="Genomic_DNA"/>
</dbReference>